<evidence type="ECO:0000256" key="12">
    <source>
        <dbReference type="ARBA" id="ARBA00022838"/>
    </source>
</evidence>
<dbReference type="GO" id="GO:0051301">
    <property type="term" value="P:cell division"/>
    <property type="evidence" value="ECO:0007669"/>
    <property type="project" value="UniProtKB-KW"/>
</dbReference>
<comment type="subcellular location">
    <subcellularLocation>
        <location evidence="3">Chromosome</location>
        <location evidence="3">Centromere</location>
        <location evidence="3">Kinetochore</location>
    </subcellularLocation>
    <subcellularLocation>
        <location evidence="2">Cytoplasm</location>
        <location evidence="2">Cytoskeleton</location>
        <location evidence="2">Spindle</location>
    </subcellularLocation>
    <subcellularLocation>
        <location evidence="1">Nucleus</location>
    </subcellularLocation>
</comment>
<keyword evidence="6" id="KW-0158">Chromosome</keyword>
<sequence>MSDRPRQTLGLFSTALRNPSSNASGQQSSTLLSRVEAKRAELENLQQLRDTSALLALRMQVLEQKLSTLRDGTEGLLLCVPLRL</sequence>
<dbReference type="GO" id="GO:0042729">
    <property type="term" value="C:DASH complex"/>
    <property type="evidence" value="ECO:0007669"/>
    <property type="project" value="InterPro"/>
</dbReference>
<keyword evidence="14" id="KW-0539">Nucleus</keyword>
<evidence type="ECO:0000256" key="3">
    <source>
        <dbReference type="ARBA" id="ARBA00004629"/>
    </source>
</evidence>
<dbReference type="GO" id="GO:0000278">
    <property type="term" value="P:mitotic cell cycle"/>
    <property type="evidence" value="ECO:0007669"/>
    <property type="project" value="InterPro"/>
</dbReference>
<organism evidence="19 20">
    <name type="scientific">Ascosphaera apis ARSEF 7405</name>
    <dbReference type="NCBI Taxonomy" id="392613"/>
    <lineage>
        <taxon>Eukaryota</taxon>
        <taxon>Fungi</taxon>
        <taxon>Dikarya</taxon>
        <taxon>Ascomycota</taxon>
        <taxon>Pezizomycotina</taxon>
        <taxon>Eurotiomycetes</taxon>
        <taxon>Eurotiomycetidae</taxon>
        <taxon>Onygenales</taxon>
        <taxon>Ascosphaeraceae</taxon>
        <taxon>Ascosphaera</taxon>
    </lineage>
</organism>
<keyword evidence="16" id="KW-0137">Centromere</keyword>
<evidence type="ECO:0000256" key="1">
    <source>
        <dbReference type="ARBA" id="ARBA00004123"/>
    </source>
</evidence>
<evidence type="ECO:0000256" key="9">
    <source>
        <dbReference type="ARBA" id="ARBA00022701"/>
    </source>
</evidence>
<dbReference type="GO" id="GO:0008608">
    <property type="term" value="P:attachment of spindle microtubules to kinetochore"/>
    <property type="evidence" value="ECO:0007669"/>
    <property type="project" value="TreeGrafter"/>
</dbReference>
<evidence type="ECO:0000256" key="7">
    <source>
        <dbReference type="ARBA" id="ARBA00022490"/>
    </source>
</evidence>
<dbReference type="PANTHER" id="PTHR28036:SF1">
    <property type="entry name" value="DASH COMPLEX SUBUNIT DAD2"/>
    <property type="match status" value="1"/>
</dbReference>
<keyword evidence="13" id="KW-0206">Cytoskeleton</keyword>
<keyword evidence="12" id="KW-0995">Kinetochore</keyword>
<dbReference type="GO" id="GO:1990023">
    <property type="term" value="C:mitotic spindle midzone"/>
    <property type="evidence" value="ECO:0007669"/>
    <property type="project" value="TreeGrafter"/>
</dbReference>
<evidence type="ECO:0000256" key="15">
    <source>
        <dbReference type="ARBA" id="ARBA00023306"/>
    </source>
</evidence>
<keyword evidence="11" id="KW-0159">Chromosome partition</keyword>
<reference evidence="19 20" key="1">
    <citation type="journal article" date="2016" name="Genome Biol. Evol.">
        <title>Divergent and convergent evolution of fungal pathogenicity.</title>
        <authorList>
            <person name="Shang Y."/>
            <person name="Xiao G."/>
            <person name="Zheng P."/>
            <person name="Cen K."/>
            <person name="Zhan S."/>
            <person name="Wang C."/>
        </authorList>
    </citation>
    <scope>NUCLEOTIDE SEQUENCE [LARGE SCALE GENOMIC DNA]</scope>
    <source>
        <strain evidence="19 20">ARSEF 7405</strain>
    </source>
</reference>
<dbReference type="GO" id="GO:0044732">
    <property type="term" value="C:mitotic spindle pole body"/>
    <property type="evidence" value="ECO:0007669"/>
    <property type="project" value="TreeGrafter"/>
</dbReference>
<dbReference type="PANTHER" id="PTHR28036">
    <property type="entry name" value="DASH COMPLEX SUBUNIT DAD2"/>
    <property type="match status" value="1"/>
</dbReference>
<dbReference type="OrthoDB" id="3230169at2759"/>
<comment type="caution">
    <text evidence="19">The sequence shown here is derived from an EMBL/GenBank/DDBJ whole genome shotgun (WGS) entry which is preliminary data.</text>
</comment>
<gene>
    <name evidence="19" type="ORF">AAP_00836</name>
</gene>
<evidence type="ECO:0000256" key="18">
    <source>
        <dbReference type="SAM" id="MobiDB-lite"/>
    </source>
</evidence>
<evidence type="ECO:0000256" key="4">
    <source>
        <dbReference type="ARBA" id="ARBA00005501"/>
    </source>
</evidence>
<keyword evidence="8" id="KW-0132">Cell division</keyword>
<accession>A0A162IRI0</accession>
<evidence type="ECO:0000256" key="14">
    <source>
        <dbReference type="ARBA" id="ARBA00023242"/>
    </source>
</evidence>
<name>A0A162IRI0_9EURO</name>
<keyword evidence="10" id="KW-0498">Mitosis</keyword>
<dbReference type="GO" id="GO:0005874">
    <property type="term" value="C:microtubule"/>
    <property type="evidence" value="ECO:0007669"/>
    <property type="project" value="UniProtKB-KW"/>
</dbReference>
<dbReference type="AlphaFoldDB" id="A0A162IRI0"/>
<keyword evidence="15" id="KW-0131">Cell cycle</keyword>
<keyword evidence="7" id="KW-0963">Cytoplasm</keyword>
<dbReference type="VEuPathDB" id="FungiDB:AAP_00836"/>
<evidence type="ECO:0000256" key="11">
    <source>
        <dbReference type="ARBA" id="ARBA00022829"/>
    </source>
</evidence>
<evidence type="ECO:0000256" key="6">
    <source>
        <dbReference type="ARBA" id="ARBA00022454"/>
    </source>
</evidence>
<evidence type="ECO:0000313" key="20">
    <source>
        <dbReference type="Proteomes" id="UP000242877"/>
    </source>
</evidence>
<evidence type="ECO:0000256" key="8">
    <source>
        <dbReference type="ARBA" id="ARBA00022618"/>
    </source>
</evidence>
<evidence type="ECO:0000313" key="19">
    <source>
        <dbReference type="EMBL" id="KZZ97193.1"/>
    </source>
</evidence>
<dbReference type="Pfam" id="PF08654">
    <property type="entry name" value="DASH_Dad2"/>
    <property type="match status" value="1"/>
</dbReference>
<dbReference type="InterPro" id="IPR013963">
    <property type="entry name" value="DASH_Dad2"/>
</dbReference>
<comment type="similarity">
    <text evidence="4">Belongs to the DASH complex DAD2 family.</text>
</comment>
<evidence type="ECO:0000256" key="17">
    <source>
        <dbReference type="ARBA" id="ARBA00030568"/>
    </source>
</evidence>
<keyword evidence="20" id="KW-1185">Reference proteome</keyword>
<dbReference type="Proteomes" id="UP000242877">
    <property type="component" value="Unassembled WGS sequence"/>
</dbReference>
<evidence type="ECO:0000256" key="2">
    <source>
        <dbReference type="ARBA" id="ARBA00004186"/>
    </source>
</evidence>
<evidence type="ECO:0000256" key="10">
    <source>
        <dbReference type="ARBA" id="ARBA00022776"/>
    </source>
</evidence>
<keyword evidence="9" id="KW-0493">Microtubule</keyword>
<protein>
    <recommendedName>
        <fullName evidence="5">DASH complex subunit DAD2</fullName>
    </recommendedName>
    <alternativeName>
        <fullName evidence="17">Outer kinetochore protein DAD2</fullName>
    </alternativeName>
</protein>
<feature type="region of interest" description="Disordered" evidence="18">
    <location>
        <begin position="1"/>
        <end position="30"/>
    </location>
</feature>
<dbReference type="EMBL" id="AZGZ01000002">
    <property type="protein sequence ID" value="KZZ97193.1"/>
    <property type="molecule type" value="Genomic_DNA"/>
</dbReference>
<proteinExistence type="inferred from homology"/>
<evidence type="ECO:0000256" key="13">
    <source>
        <dbReference type="ARBA" id="ARBA00023212"/>
    </source>
</evidence>
<feature type="compositionally biased region" description="Polar residues" evidence="18">
    <location>
        <begin position="15"/>
        <end position="30"/>
    </location>
</feature>
<evidence type="ECO:0000256" key="5">
    <source>
        <dbReference type="ARBA" id="ARBA00020260"/>
    </source>
</evidence>
<evidence type="ECO:0000256" key="16">
    <source>
        <dbReference type="ARBA" id="ARBA00023328"/>
    </source>
</evidence>